<dbReference type="EMBL" id="ADNW02000015">
    <property type="protein sequence ID" value="EGD22814.1"/>
    <property type="molecule type" value="Genomic_DNA"/>
</dbReference>
<gene>
    <name evidence="2" type="ORF">HMPREF0724_13559</name>
</gene>
<accession>E9T4T1</accession>
<reference evidence="2" key="1">
    <citation type="submission" date="2011-01" db="EMBL/GenBank/DDBJ databases">
        <authorList>
            <person name="Muzny D."/>
            <person name="Qin X."/>
            <person name="Buhay C."/>
            <person name="Dugan-Rocha S."/>
            <person name="Ding Y."/>
            <person name="Chen G."/>
            <person name="Hawes A."/>
            <person name="Holder M."/>
            <person name="Jhangiani S."/>
            <person name="Johnson A."/>
            <person name="Khan Z."/>
            <person name="Li Z."/>
            <person name="Liu W."/>
            <person name="Liu X."/>
            <person name="Perez L."/>
            <person name="Shen H."/>
            <person name="Wang Q."/>
            <person name="Watt J."/>
            <person name="Xi L."/>
            <person name="Xin Y."/>
            <person name="Zhou J."/>
            <person name="Deng J."/>
            <person name="Jiang H."/>
            <person name="Liu Y."/>
            <person name="Qu J."/>
            <person name="Song X.-Z."/>
            <person name="Zhang L."/>
            <person name="Villasana D."/>
            <person name="Johnson A."/>
            <person name="Liu J."/>
            <person name="Liyanage D."/>
            <person name="Lorensuhewa L."/>
            <person name="Robinson T."/>
            <person name="Song A."/>
            <person name="Song B.-B."/>
            <person name="Dinh H."/>
            <person name="Thornton R."/>
            <person name="Coyle M."/>
            <person name="Francisco L."/>
            <person name="Jackson L."/>
            <person name="Javaid M."/>
            <person name="Korchina V."/>
            <person name="Kovar C."/>
            <person name="Mata R."/>
            <person name="Mathew T."/>
            <person name="Ngo R."/>
            <person name="Nguyen L."/>
            <person name="Nguyen N."/>
            <person name="Okwuonu G."/>
            <person name="Ongeri F."/>
            <person name="Pham C."/>
            <person name="Simmons D."/>
            <person name="Wilczek-Boney K."/>
            <person name="Hale W."/>
            <person name="Jakkamsetti A."/>
            <person name="Pham P."/>
            <person name="Ruth R."/>
            <person name="San Lucas F."/>
            <person name="Warren J."/>
            <person name="Zhang J."/>
            <person name="Zhao Z."/>
            <person name="Zhou C."/>
            <person name="Zhu D."/>
            <person name="Lee S."/>
            <person name="Bess C."/>
            <person name="Blankenburg K."/>
            <person name="Forbes L."/>
            <person name="Fu Q."/>
            <person name="Gubbala S."/>
            <person name="Hirani K."/>
            <person name="Jayaseelan J.C."/>
            <person name="Lara F."/>
            <person name="Munidasa M."/>
            <person name="Palculict T."/>
            <person name="Patil S."/>
            <person name="Pu L.-L."/>
            <person name="Saada N."/>
            <person name="Tang L."/>
            <person name="Weissenberger G."/>
            <person name="Zhu Y."/>
            <person name="Hemphill L."/>
            <person name="Shang Y."/>
            <person name="Youmans B."/>
            <person name="Ayvaz T."/>
            <person name="Ross M."/>
            <person name="Santibanez J."/>
            <person name="Aqrawi P."/>
            <person name="Gross S."/>
            <person name="Joshi V."/>
            <person name="Fowler G."/>
            <person name="Nazareth L."/>
            <person name="Reid J."/>
            <person name="Worley K."/>
            <person name="Petrosino J."/>
            <person name="Highlander S."/>
            <person name="Gibbs R."/>
        </authorList>
    </citation>
    <scope>NUCLEOTIDE SEQUENCE [LARGE SCALE GENOMIC DNA]</scope>
    <source>
        <strain evidence="2">ATCC 33707</strain>
    </source>
</reference>
<name>E9T4T1_RHOHA</name>
<protein>
    <submittedName>
        <fullName evidence="2">Uncharacterized protein</fullName>
    </submittedName>
</protein>
<dbReference type="Proteomes" id="UP000004245">
    <property type="component" value="Unassembled WGS sequence"/>
</dbReference>
<sequence>MPVPPPPRHHHIRIVAHNGRISPRTAPGLGNDRNRMRGRRRLPCPRPSPMEPRRETEPKG</sequence>
<feature type="compositionally biased region" description="Basic and acidic residues" evidence="1">
    <location>
        <begin position="51"/>
        <end position="60"/>
    </location>
</feature>
<evidence type="ECO:0000313" key="2">
    <source>
        <dbReference type="EMBL" id="EGD22814.1"/>
    </source>
</evidence>
<proteinExistence type="predicted"/>
<feature type="region of interest" description="Disordered" evidence="1">
    <location>
        <begin position="13"/>
        <end position="60"/>
    </location>
</feature>
<evidence type="ECO:0000313" key="3">
    <source>
        <dbReference type="Proteomes" id="UP000004245"/>
    </source>
</evidence>
<dbReference type="AlphaFoldDB" id="E9T4T1"/>
<comment type="caution">
    <text evidence="2">The sequence shown here is derived from an EMBL/GenBank/DDBJ whole genome shotgun (WGS) entry which is preliminary data.</text>
</comment>
<dbReference type="HOGENOM" id="CLU_2938727_0_0_11"/>
<organism evidence="2 3">
    <name type="scientific">Prescottella equi ATCC 33707</name>
    <dbReference type="NCBI Taxonomy" id="525370"/>
    <lineage>
        <taxon>Bacteria</taxon>
        <taxon>Bacillati</taxon>
        <taxon>Actinomycetota</taxon>
        <taxon>Actinomycetes</taxon>
        <taxon>Mycobacteriales</taxon>
        <taxon>Nocardiaceae</taxon>
        <taxon>Prescottella</taxon>
    </lineage>
</organism>
<evidence type="ECO:0000256" key="1">
    <source>
        <dbReference type="SAM" id="MobiDB-lite"/>
    </source>
</evidence>
<keyword evidence="3" id="KW-1185">Reference proteome</keyword>